<dbReference type="SUPFAM" id="SSF109854">
    <property type="entry name" value="DinB/YfiT-like putative metalloenzymes"/>
    <property type="match status" value="1"/>
</dbReference>
<comment type="caution">
    <text evidence="2">The sequence shown here is derived from an EMBL/GenBank/DDBJ whole genome shotgun (WGS) entry which is preliminary data.</text>
</comment>
<reference evidence="2 3" key="1">
    <citation type="submission" date="2024-01" db="EMBL/GenBank/DDBJ databases">
        <title>Genome insights into Plantactinospora sonchi sp. nov.</title>
        <authorList>
            <person name="Wang L."/>
        </authorList>
    </citation>
    <scope>NUCLEOTIDE SEQUENCE [LARGE SCALE GENOMIC DNA]</scope>
    <source>
        <strain evidence="2 3">NEAU-QY2</strain>
    </source>
</reference>
<keyword evidence="3" id="KW-1185">Reference proteome</keyword>
<protein>
    <submittedName>
        <fullName evidence="2">Maleylpyruvate isomerase N-terminal domain-containing protein</fullName>
    </submittedName>
</protein>
<dbReference type="InterPro" id="IPR034660">
    <property type="entry name" value="DinB/YfiT-like"/>
</dbReference>
<evidence type="ECO:0000313" key="3">
    <source>
        <dbReference type="Proteomes" id="UP001332243"/>
    </source>
</evidence>
<dbReference type="NCBIfam" id="TIGR03083">
    <property type="entry name" value="maleylpyruvate isomerase family mycothiol-dependent enzyme"/>
    <property type="match status" value="1"/>
</dbReference>
<dbReference type="RefSeq" id="WP_331216598.1">
    <property type="nucleotide sequence ID" value="NZ_JAZGQK010000021.1"/>
</dbReference>
<dbReference type="InterPro" id="IPR024344">
    <property type="entry name" value="MDMPI_metal-binding"/>
</dbReference>
<dbReference type="Pfam" id="PF11716">
    <property type="entry name" value="MDMPI_N"/>
    <property type="match status" value="1"/>
</dbReference>
<evidence type="ECO:0000259" key="1">
    <source>
        <dbReference type="Pfam" id="PF11716"/>
    </source>
</evidence>
<gene>
    <name evidence="2" type="ORF">V1633_23800</name>
</gene>
<sequence length="226" mass="24585">MRTRDVFRLEAERLSEVLGGLSEADFSRPTACLPWSVRDLVAHVRTGAGRIVGMLAEPAPPRAEVDAATYFGPTKFAPETDAARIDSARREGTEFTTGRELATDLDRAWREAYDVTARVPGERVVRTRHGDPMTVDDFLATRVVEVGVHGLDLAAALDREPWLTAPAARLIAGLLTAAAGTAGDGLTDELGWDRLTLIAKATGRWPLTGVEQRVVDRRGVRWPAFG</sequence>
<proteinExistence type="predicted"/>
<feature type="domain" description="Mycothiol-dependent maleylpyruvate isomerase metal-binding" evidence="1">
    <location>
        <begin position="7"/>
        <end position="154"/>
    </location>
</feature>
<organism evidence="2 3">
    <name type="scientific">Plantactinospora sonchi</name>
    <dbReference type="NCBI Taxonomy" id="1544735"/>
    <lineage>
        <taxon>Bacteria</taxon>
        <taxon>Bacillati</taxon>
        <taxon>Actinomycetota</taxon>
        <taxon>Actinomycetes</taxon>
        <taxon>Micromonosporales</taxon>
        <taxon>Micromonosporaceae</taxon>
        <taxon>Plantactinospora</taxon>
    </lineage>
</organism>
<name>A0ABU7RYE2_9ACTN</name>
<dbReference type="Proteomes" id="UP001332243">
    <property type="component" value="Unassembled WGS sequence"/>
</dbReference>
<keyword evidence="2" id="KW-0413">Isomerase</keyword>
<dbReference type="Gene3D" id="1.20.120.450">
    <property type="entry name" value="dinb family like domain"/>
    <property type="match status" value="1"/>
</dbReference>
<accession>A0ABU7RYE2</accession>
<dbReference type="EMBL" id="JAZGQK010000021">
    <property type="protein sequence ID" value="MEE6261513.1"/>
    <property type="molecule type" value="Genomic_DNA"/>
</dbReference>
<evidence type="ECO:0000313" key="2">
    <source>
        <dbReference type="EMBL" id="MEE6261513.1"/>
    </source>
</evidence>
<dbReference type="GO" id="GO:0016853">
    <property type="term" value="F:isomerase activity"/>
    <property type="evidence" value="ECO:0007669"/>
    <property type="project" value="UniProtKB-KW"/>
</dbReference>
<dbReference type="InterPro" id="IPR017517">
    <property type="entry name" value="Maleyloyr_isom"/>
</dbReference>